<accession>A0A5M9N009</accession>
<evidence type="ECO:0000256" key="6">
    <source>
        <dbReference type="ARBA" id="ARBA00022679"/>
    </source>
</evidence>
<dbReference type="AlphaFoldDB" id="A0A5M9N009"/>
<dbReference type="OrthoDB" id="537915at2759"/>
<evidence type="ECO:0000256" key="9">
    <source>
        <dbReference type="ARBA" id="ARBA00022777"/>
    </source>
</evidence>
<keyword evidence="6" id="KW-0808">Transferase</keyword>
<dbReference type="GO" id="GO:0016208">
    <property type="term" value="F:AMP binding"/>
    <property type="evidence" value="ECO:0007669"/>
    <property type="project" value="TreeGrafter"/>
</dbReference>
<dbReference type="InterPro" id="IPR000023">
    <property type="entry name" value="Phosphofructokinase_dom"/>
</dbReference>
<dbReference type="Proteomes" id="UP000324241">
    <property type="component" value="Unassembled WGS sequence"/>
</dbReference>
<dbReference type="InterPro" id="IPR035966">
    <property type="entry name" value="PKF_sf"/>
</dbReference>
<evidence type="ECO:0000256" key="8">
    <source>
        <dbReference type="ARBA" id="ARBA00022741"/>
    </source>
</evidence>
<dbReference type="PANTHER" id="PTHR13697:SF4">
    <property type="entry name" value="ATP-DEPENDENT 6-PHOSPHOFRUCTOKINASE"/>
    <property type="match status" value="1"/>
</dbReference>
<dbReference type="SUPFAM" id="SSF53784">
    <property type="entry name" value="Phosphofructokinase"/>
    <property type="match status" value="2"/>
</dbReference>
<reference evidence="15 16" key="1">
    <citation type="submission" date="2019-08" db="EMBL/GenBank/DDBJ databases">
        <title>The genome sequence of a newly discovered highly antifungal drug resistant Aspergillus species, Aspergillus tanneri NIH 1004.</title>
        <authorList>
            <person name="Mounaud S."/>
            <person name="Singh I."/>
            <person name="Joardar V."/>
            <person name="Pakala S."/>
            <person name="Pakala S."/>
            <person name="Venepally P."/>
            <person name="Chung J.K."/>
            <person name="Losada L."/>
            <person name="Nierman W.C."/>
        </authorList>
    </citation>
    <scope>NUCLEOTIDE SEQUENCE [LARGE SCALE GENOMIC DNA]</scope>
    <source>
        <strain evidence="15 16">NIH1004</strain>
    </source>
</reference>
<dbReference type="GO" id="GO:0048029">
    <property type="term" value="F:monosaccharide binding"/>
    <property type="evidence" value="ECO:0007669"/>
    <property type="project" value="TreeGrafter"/>
</dbReference>
<dbReference type="GO" id="GO:0003872">
    <property type="term" value="F:6-phosphofructokinase activity"/>
    <property type="evidence" value="ECO:0007669"/>
    <property type="project" value="UniProtKB-EC"/>
</dbReference>
<feature type="domain" description="Phosphofructokinase" evidence="14">
    <location>
        <begin position="1"/>
        <end position="96"/>
    </location>
</feature>
<dbReference type="GO" id="GO:0042802">
    <property type="term" value="F:identical protein binding"/>
    <property type="evidence" value="ECO:0007669"/>
    <property type="project" value="TreeGrafter"/>
</dbReference>
<evidence type="ECO:0000313" key="16">
    <source>
        <dbReference type="Proteomes" id="UP000324241"/>
    </source>
</evidence>
<keyword evidence="10" id="KW-0067">ATP-binding</keyword>
<dbReference type="Gene3D" id="3.40.50.460">
    <property type="entry name" value="Phosphofructokinase domain"/>
    <property type="match status" value="2"/>
</dbReference>
<dbReference type="GO" id="GO:0005945">
    <property type="term" value="C:6-phosphofructokinase complex"/>
    <property type="evidence" value="ECO:0007669"/>
    <property type="project" value="TreeGrafter"/>
</dbReference>
<gene>
    <name evidence="15" type="ORF">ATNIH1004_001342</name>
</gene>
<dbReference type="RefSeq" id="XP_033431799.1">
    <property type="nucleotide sequence ID" value="XM_033566042.1"/>
</dbReference>
<dbReference type="PANTHER" id="PTHR13697">
    <property type="entry name" value="PHOSPHOFRUCTOKINASE"/>
    <property type="match status" value="1"/>
</dbReference>
<dbReference type="GO" id="GO:0061621">
    <property type="term" value="P:canonical glycolysis"/>
    <property type="evidence" value="ECO:0007669"/>
    <property type="project" value="TreeGrafter"/>
</dbReference>
<dbReference type="UniPathway" id="UPA00109">
    <property type="reaction ID" value="UER00182"/>
</dbReference>
<keyword evidence="11" id="KW-0460">Magnesium</keyword>
<keyword evidence="5" id="KW-0963">Cytoplasm</keyword>
<keyword evidence="7" id="KW-0479">Metal-binding</keyword>
<comment type="subcellular location">
    <subcellularLocation>
        <location evidence="2">Cytoplasm</location>
    </subcellularLocation>
</comment>
<evidence type="ECO:0000256" key="3">
    <source>
        <dbReference type="ARBA" id="ARBA00004679"/>
    </source>
</evidence>
<dbReference type="GO" id="GO:0005524">
    <property type="term" value="F:ATP binding"/>
    <property type="evidence" value="ECO:0007669"/>
    <property type="project" value="UniProtKB-KW"/>
</dbReference>
<dbReference type="GeneID" id="54324044"/>
<dbReference type="GO" id="GO:0070095">
    <property type="term" value="F:fructose-6-phosphate binding"/>
    <property type="evidence" value="ECO:0007669"/>
    <property type="project" value="TreeGrafter"/>
</dbReference>
<evidence type="ECO:0000256" key="1">
    <source>
        <dbReference type="ARBA" id="ARBA00001946"/>
    </source>
</evidence>
<evidence type="ECO:0000256" key="4">
    <source>
        <dbReference type="ARBA" id="ARBA00012055"/>
    </source>
</evidence>
<dbReference type="PRINTS" id="PR00476">
    <property type="entry name" value="PHFRCTKINASE"/>
</dbReference>
<evidence type="ECO:0000313" key="15">
    <source>
        <dbReference type="EMBL" id="KAA8652438.1"/>
    </source>
</evidence>
<proteinExistence type="predicted"/>
<keyword evidence="8" id="KW-0547">Nucleotide-binding</keyword>
<dbReference type="EC" id="2.7.1.11" evidence="4"/>
<dbReference type="EMBL" id="QUQM01000002">
    <property type="protein sequence ID" value="KAA8652438.1"/>
    <property type="molecule type" value="Genomic_DNA"/>
</dbReference>
<dbReference type="VEuPathDB" id="FungiDB:EYZ11_007877"/>
<dbReference type="GO" id="GO:0006002">
    <property type="term" value="P:fructose 6-phosphate metabolic process"/>
    <property type="evidence" value="ECO:0007669"/>
    <property type="project" value="InterPro"/>
</dbReference>
<comment type="caution">
    <text evidence="15">The sequence shown here is derived from an EMBL/GenBank/DDBJ whole genome shotgun (WGS) entry which is preliminary data.</text>
</comment>
<dbReference type="Pfam" id="PF00365">
    <property type="entry name" value="PFK"/>
    <property type="match status" value="2"/>
</dbReference>
<evidence type="ECO:0000256" key="5">
    <source>
        <dbReference type="ARBA" id="ARBA00022490"/>
    </source>
</evidence>
<dbReference type="Gene3D" id="3.40.50.450">
    <property type="match status" value="2"/>
</dbReference>
<evidence type="ECO:0000256" key="13">
    <source>
        <dbReference type="ARBA" id="ARBA00048070"/>
    </source>
</evidence>
<evidence type="ECO:0000256" key="10">
    <source>
        <dbReference type="ARBA" id="ARBA00022840"/>
    </source>
</evidence>
<comment type="pathway">
    <text evidence="3">Carbohydrate degradation; glycolysis; D-glyceraldehyde 3-phosphate and glycerone phosphate from D-glucose: step 3/4.</text>
</comment>
<dbReference type="GO" id="GO:0005739">
    <property type="term" value="C:mitochondrion"/>
    <property type="evidence" value="ECO:0007669"/>
    <property type="project" value="TreeGrafter"/>
</dbReference>
<keyword evidence="9" id="KW-0418">Kinase</keyword>
<dbReference type="GO" id="GO:0030388">
    <property type="term" value="P:fructose 1,6-bisphosphate metabolic process"/>
    <property type="evidence" value="ECO:0007669"/>
    <property type="project" value="TreeGrafter"/>
</dbReference>
<evidence type="ECO:0000259" key="14">
    <source>
        <dbReference type="Pfam" id="PF00365"/>
    </source>
</evidence>
<feature type="domain" description="Phosphofructokinase" evidence="14">
    <location>
        <begin position="148"/>
        <end position="282"/>
    </location>
</feature>
<comment type="catalytic activity">
    <reaction evidence="13">
        <text>beta-D-fructose 6-phosphate + ATP = beta-D-fructose 1,6-bisphosphate + ADP + H(+)</text>
        <dbReference type="Rhea" id="RHEA:16109"/>
        <dbReference type="ChEBI" id="CHEBI:15378"/>
        <dbReference type="ChEBI" id="CHEBI:30616"/>
        <dbReference type="ChEBI" id="CHEBI:32966"/>
        <dbReference type="ChEBI" id="CHEBI:57634"/>
        <dbReference type="ChEBI" id="CHEBI:456216"/>
        <dbReference type="EC" id="2.7.1.11"/>
    </reaction>
</comment>
<comment type="cofactor">
    <cofactor evidence="1">
        <name>Mg(2+)</name>
        <dbReference type="ChEBI" id="CHEBI:18420"/>
    </cofactor>
</comment>
<evidence type="ECO:0000256" key="11">
    <source>
        <dbReference type="ARBA" id="ARBA00022842"/>
    </source>
</evidence>
<evidence type="ECO:0000256" key="2">
    <source>
        <dbReference type="ARBA" id="ARBA00004496"/>
    </source>
</evidence>
<name>A0A5M9N009_9EURO</name>
<dbReference type="InterPro" id="IPR022953">
    <property type="entry name" value="ATP_PFK"/>
</dbReference>
<sequence>MVAIVTGVDRLFIPERPPRPGLEEDICAVILKTIVIIVEGSQDHKLQHISSETVKDILRTRLELDTRVTVLGHIQQGEAPCAYDLWLATLQGMELVSRQMPVQSKDFDRAMRLLDPEFMKYHGAYRRLSTSDHPWTILSPDKKKERMRIAVIHIGAPTAGMNTATRTIVAYCLTKGHTPIAIYNVNDGRSDIGSKSGLPADDLTTTAQCFQESRLDSLLVISGVEALTTVRHFHQARDQHAAFRIPIVLLPTSMANNVPQMDYALANDTSLNTLACFCDVLRRMLYTPPRTITLDRLARDVEYFREQFGGKHGASRAGKLIIRKEHTAPQYSTEMVAGIIQDEAHSCFDARGVIPGHFQQGDEVSLIDWIRAFLLAIKRKEHLESFAGRAAYEVVIDDSYVAMIGIRKSRVLLYSLGGSSEVETVNADGQS</sequence>
<protein>
    <recommendedName>
        <fullName evidence="4">6-phosphofructokinase</fullName>
        <ecNumber evidence="4">2.7.1.11</ecNumber>
    </recommendedName>
</protein>
<organism evidence="15 16">
    <name type="scientific">Aspergillus tanneri</name>
    <dbReference type="NCBI Taxonomy" id="1220188"/>
    <lineage>
        <taxon>Eukaryota</taxon>
        <taxon>Fungi</taxon>
        <taxon>Dikarya</taxon>
        <taxon>Ascomycota</taxon>
        <taxon>Pezizomycotina</taxon>
        <taxon>Eurotiomycetes</taxon>
        <taxon>Eurotiomycetidae</taxon>
        <taxon>Eurotiales</taxon>
        <taxon>Aspergillaceae</taxon>
        <taxon>Aspergillus</taxon>
        <taxon>Aspergillus subgen. Circumdati</taxon>
    </lineage>
</organism>
<dbReference type="GO" id="GO:0046872">
    <property type="term" value="F:metal ion binding"/>
    <property type="evidence" value="ECO:0007669"/>
    <property type="project" value="UniProtKB-KW"/>
</dbReference>
<keyword evidence="12" id="KW-0324">Glycolysis</keyword>
<evidence type="ECO:0000256" key="7">
    <source>
        <dbReference type="ARBA" id="ARBA00022723"/>
    </source>
</evidence>
<evidence type="ECO:0000256" key="12">
    <source>
        <dbReference type="ARBA" id="ARBA00023152"/>
    </source>
</evidence>